<organism evidence="2">
    <name type="scientific">viral metagenome</name>
    <dbReference type="NCBI Taxonomy" id="1070528"/>
    <lineage>
        <taxon>unclassified sequences</taxon>
        <taxon>metagenomes</taxon>
        <taxon>organismal metagenomes</taxon>
    </lineage>
</organism>
<evidence type="ECO:0000256" key="1">
    <source>
        <dbReference type="SAM" id="MobiDB-lite"/>
    </source>
</evidence>
<feature type="compositionally biased region" description="Basic residues" evidence="1">
    <location>
        <begin position="1066"/>
        <end position="1083"/>
    </location>
</feature>
<sequence length="1083" mass="119023">MLPRIDRLIEQKRYKLKGEDITIGNNDYVKCPGRSEPGLFMGRNENGTMKVRFVGAVADENVPWESCSKVSSKERKKIIKLEGEAELAVPVDAVRNSRFDLIKSFYAPNIVGGIIPVGTIGTGRISMPIVNIATTLGDAVFTLTCSPDPRISSDIKNAFNDAINDDKVDLAADNVDLARKIANEYPMVCYDVLRYVYNENEQEINKFLNELVIYFESIASLGLYVVGGANEGLLEADPMSAAYNSITRATEQLLETHSPPVPEGILLNEESVNLRIALGAAIIVGETPPEIIRIRERIEVNNPRQLMAEIRRVLTAEEARVMAQLAAVGNTFTMRELLDYNDAISRALTIYNDTTRAALDTLQNALFHPPLVRANEIGGPVYNRMIDRANRASTAVVAMRESIKAKKAFVNDFYKYGVISGIYRELPIILRDLCEYIYGLENPVPPVQPPLNYINMNKAILIEPARNNVENYIMSEHFISDDGINTCIYDVDNFISLRAQLERLSALSSASFSPNERALQEAAIAGALESAPDAQLNILRDNLPGVVVGNPLYQLLINFTALRQILLNNVPNDPGLQPAKTGLADALSAILLEIPIIQIAPAALITTIVQAREPQIAALAAAIPPVVTAALAIPIPGVTALTPDQIVALNAAAVDRKELTRKQATEMSSALVSALREAARLPPIIAGGLVVGPAPAPAKTALRLALRAALAPAEAKQLISLSASVIAARIMLLTNAELQHIIGVLPAGLPAPNPLPESIIRIKNPRPIIDPITGEPIPTAVQLTPLGKRKLISLIVMCQPNIRDGFNKLLEADLTPNASPGTLLQLTNNVILHGINGFINNRFPDQVNGKKTRAEIFENMYNGEDLYNLYEIKNKSEKNKSEKNKSEKNKSEKNKSAVIKLSKEIIQFRIYQWLTTDANFQLPHSFILNEHGSNYEEQLGRNDDICTTISGYSSEPDPALNEETQKFNEAFGKQGDNTGTEEVEKEKKKYEKISGPNIIREDLAERRRLLMDTKQKLSLTPKINKLLNLNSKEDKDNVSPEVKAALAKDAAKAEDEGKVRGGNSKSLKRSKIKHNNNKSRRKK</sequence>
<proteinExistence type="predicted"/>
<feature type="region of interest" description="Disordered" evidence="1">
    <location>
        <begin position="1030"/>
        <end position="1083"/>
    </location>
</feature>
<protein>
    <submittedName>
        <fullName evidence="2">Uncharacterized protein</fullName>
    </submittedName>
</protein>
<dbReference type="EMBL" id="MN740029">
    <property type="protein sequence ID" value="QHT84983.1"/>
    <property type="molecule type" value="Genomic_DNA"/>
</dbReference>
<feature type="compositionally biased region" description="Basic and acidic residues" evidence="1">
    <location>
        <begin position="1049"/>
        <end position="1059"/>
    </location>
</feature>
<name>A0A6C0HYR2_9ZZZZ</name>
<dbReference type="AlphaFoldDB" id="A0A6C0HYR2"/>
<evidence type="ECO:0000313" key="2">
    <source>
        <dbReference type="EMBL" id="QHT84983.1"/>
    </source>
</evidence>
<accession>A0A6C0HYR2</accession>
<reference evidence="2" key="1">
    <citation type="journal article" date="2020" name="Nature">
        <title>Giant virus diversity and host interactions through global metagenomics.</title>
        <authorList>
            <person name="Schulz F."/>
            <person name="Roux S."/>
            <person name="Paez-Espino D."/>
            <person name="Jungbluth S."/>
            <person name="Walsh D.A."/>
            <person name="Denef V.J."/>
            <person name="McMahon K.D."/>
            <person name="Konstantinidis K.T."/>
            <person name="Eloe-Fadrosh E.A."/>
            <person name="Kyrpides N.C."/>
            <person name="Woyke T."/>
        </authorList>
    </citation>
    <scope>NUCLEOTIDE SEQUENCE</scope>
    <source>
        <strain evidence="2">GVMAG-M-3300023184-178</strain>
    </source>
</reference>